<keyword evidence="8" id="KW-0808">Transferase</keyword>
<protein>
    <recommendedName>
        <fullName evidence="5">Oxygen sensor histidine kinase NreB</fullName>
        <ecNumber evidence="4">2.7.13.3</ecNumber>
    </recommendedName>
    <alternativeName>
        <fullName evidence="15">Nitrogen regulation protein B</fullName>
    </alternativeName>
</protein>
<dbReference type="PANTHER" id="PTHR24421:SF62">
    <property type="entry name" value="SENSORY TRANSDUCTION HISTIDINE KINASE"/>
    <property type="match status" value="1"/>
</dbReference>
<evidence type="ECO:0000256" key="4">
    <source>
        <dbReference type="ARBA" id="ARBA00012438"/>
    </source>
</evidence>
<evidence type="ECO:0000313" key="21">
    <source>
        <dbReference type="Proteomes" id="UP001589793"/>
    </source>
</evidence>
<dbReference type="InterPro" id="IPR003594">
    <property type="entry name" value="HATPase_dom"/>
</dbReference>
<evidence type="ECO:0000256" key="5">
    <source>
        <dbReference type="ARBA" id="ARBA00017322"/>
    </source>
</evidence>
<gene>
    <name evidence="20" type="ORF">ACFFF6_06380</name>
</gene>
<dbReference type="InterPro" id="IPR005467">
    <property type="entry name" value="His_kinase_dom"/>
</dbReference>
<dbReference type="Gene3D" id="1.20.5.1930">
    <property type="match status" value="1"/>
</dbReference>
<sequence length="397" mass="41709">MTSTPESGARGILAPVARLDRVLHLVFLVLVATCAARYLMRHGTDATGILVLTGALGLAIVHSLRPLLPQRGAYPAAWVVVVVVLWGALTIVAPSFAWCAVPVAFAVLRVLRIEAALAAVVLMTLVVGVSWMRITDLSDPTLIVGPLGIALVTVMSYQALDRQSQERQRLLDELREAQAELVLEQRRTGALAERARLSREIHDSVGQGLSSITLLLGAAEQEWTTQPEAARGHMRSAAGAAREGLEDVRRVVADLAPAVPDPAGEELVAQLERIAAAAPGLDLTVRVHGAPATLSPRAAAALVATARGAVANILEHAEASRAALTVTYDQDQVILDVRDDGRGFDADAVGSEPSRPGRGHGLRGIADRAAALGGRADVESAPGEGTTVSVRFPLEVP</sequence>
<evidence type="ECO:0000256" key="6">
    <source>
        <dbReference type="ARBA" id="ARBA00022485"/>
    </source>
</evidence>
<evidence type="ECO:0000256" key="7">
    <source>
        <dbReference type="ARBA" id="ARBA00022490"/>
    </source>
</evidence>
<dbReference type="Gene3D" id="3.30.565.10">
    <property type="entry name" value="Histidine kinase-like ATPase, C-terminal domain"/>
    <property type="match status" value="1"/>
</dbReference>
<feature type="transmembrane region" description="Helical" evidence="18">
    <location>
        <begin position="22"/>
        <end position="39"/>
    </location>
</feature>
<dbReference type="InterPro" id="IPR004358">
    <property type="entry name" value="Sig_transdc_His_kin-like_C"/>
</dbReference>
<evidence type="ECO:0000256" key="15">
    <source>
        <dbReference type="ARBA" id="ARBA00030800"/>
    </source>
</evidence>
<dbReference type="InterPro" id="IPR017205">
    <property type="entry name" value="Sig_transdc_His_kinase_ChrS"/>
</dbReference>
<keyword evidence="12" id="KW-0902">Two-component regulatory system</keyword>
<evidence type="ECO:0000256" key="14">
    <source>
        <dbReference type="ARBA" id="ARBA00024827"/>
    </source>
</evidence>
<accession>A0ABV6R9C2</accession>
<dbReference type="PROSITE" id="PS50109">
    <property type="entry name" value="HIS_KIN"/>
    <property type="match status" value="1"/>
</dbReference>
<comment type="subcellular location">
    <subcellularLocation>
        <location evidence="3">Cytoplasm</location>
    </subcellularLocation>
</comment>
<dbReference type="GO" id="GO:0016301">
    <property type="term" value="F:kinase activity"/>
    <property type="evidence" value="ECO:0007669"/>
    <property type="project" value="UniProtKB-KW"/>
</dbReference>
<keyword evidence="18" id="KW-0812">Transmembrane</keyword>
<comment type="function">
    <text evidence="14">Member of the two-component regulatory system NreB/NreC involved in the control of dissimilatory nitrate/nitrite reduction in response to oxygen. NreB functions as a direct oxygen sensor histidine kinase which is autophosphorylated, in the absence of oxygen, probably at the conserved histidine residue, and transfers its phosphate group probably to a conserved aspartate residue of NreC. NreB/NreC activates the expression of the nitrate (narGHJI) and nitrite (nir) reductase operons, as well as the putative nitrate transporter gene narT.</text>
</comment>
<keyword evidence="6" id="KW-0004">4Fe-4S</keyword>
<keyword evidence="18" id="KW-1133">Transmembrane helix</keyword>
<keyword evidence="21" id="KW-1185">Reference proteome</keyword>
<evidence type="ECO:0000256" key="12">
    <source>
        <dbReference type="ARBA" id="ARBA00023012"/>
    </source>
</evidence>
<dbReference type="InterPro" id="IPR011712">
    <property type="entry name" value="Sig_transdc_His_kin_sub3_dim/P"/>
</dbReference>
<dbReference type="EC" id="2.7.13.3" evidence="4"/>
<feature type="coiled-coil region" evidence="16">
    <location>
        <begin position="157"/>
        <end position="187"/>
    </location>
</feature>
<dbReference type="EMBL" id="JBHLSV010000005">
    <property type="protein sequence ID" value="MFC0673579.1"/>
    <property type="molecule type" value="Genomic_DNA"/>
</dbReference>
<evidence type="ECO:0000256" key="8">
    <source>
        <dbReference type="ARBA" id="ARBA00022679"/>
    </source>
</evidence>
<dbReference type="RefSeq" id="WP_376979246.1">
    <property type="nucleotide sequence ID" value="NZ_JBHLSV010000005.1"/>
</dbReference>
<feature type="domain" description="Histidine kinase" evidence="19">
    <location>
        <begin position="310"/>
        <end position="396"/>
    </location>
</feature>
<keyword evidence="7" id="KW-0963">Cytoplasm</keyword>
<keyword evidence="10 20" id="KW-0418">Kinase</keyword>
<dbReference type="InterPro" id="IPR050482">
    <property type="entry name" value="Sensor_HK_TwoCompSys"/>
</dbReference>
<comment type="caution">
    <text evidence="20">The sequence shown here is derived from an EMBL/GenBank/DDBJ whole genome shotgun (WGS) entry which is preliminary data.</text>
</comment>
<dbReference type="PRINTS" id="PR00344">
    <property type="entry name" value="BCTRLSENSOR"/>
</dbReference>
<reference evidence="20 21" key="1">
    <citation type="submission" date="2024-09" db="EMBL/GenBank/DDBJ databases">
        <authorList>
            <person name="Sun Q."/>
            <person name="Mori K."/>
        </authorList>
    </citation>
    <scope>NUCLEOTIDE SEQUENCE [LARGE SCALE GENOMIC DNA]</scope>
    <source>
        <strain evidence="20 21">CICC 10874</strain>
    </source>
</reference>
<feature type="transmembrane region" description="Helical" evidence="18">
    <location>
        <begin position="115"/>
        <end position="134"/>
    </location>
</feature>
<comment type="cofactor">
    <cofactor evidence="2">
        <name>[4Fe-4S] cluster</name>
        <dbReference type="ChEBI" id="CHEBI:49883"/>
    </cofactor>
</comment>
<keyword evidence="13" id="KW-0411">Iron-sulfur</keyword>
<evidence type="ECO:0000259" key="19">
    <source>
        <dbReference type="PROSITE" id="PS50109"/>
    </source>
</evidence>
<dbReference type="PIRSF" id="PIRSF037434">
    <property type="entry name" value="STHK_ChrS"/>
    <property type="match status" value="1"/>
</dbReference>
<evidence type="ECO:0000256" key="11">
    <source>
        <dbReference type="ARBA" id="ARBA00023004"/>
    </source>
</evidence>
<feature type="transmembrane region" description="Helical" evidence="18">
    <location>
        <begin position="140"/>
        <end position="160"/>
    </location>
</feature>
<evidence type="ECO:0000256" key="3">
    <source>
        <dbReference type="ARBA" id="ARBA00004496"/>
    </source>
</evidence>
<evidence type="ECO:0000313" key="20">
    <source>
        <dbReference type="EMBL" id="MFC0673579.1"/>
    </source>
</evidence>
<feature type="region of interest" description="Disordered" evidence="17">
    <location>
        <begin position="375"/>
        <end position="397"/>
    </location>
</feature>
<feature type="transmembrane region" description="Helical" evidence="18">
    <location>
        <begin position="46"/>
        <end position="64"/>
    </location>
</feature>
<evidence type="ECO:0000256" key="17">
    <source>
        <dbReference type="SAM" id="MobiDB-lite"/>
    </source>
</evidence>
<evidence type="ECO:0000256" key="1">
    <source>
        <dbReference type="ARBA" id="ARBA00000085"/>
    </source>
</evidence>
<dbReference type="CDD" id="cd16917">
    <property type="entry name" value="HATPase_UhpB-NarQ-NarX-like"/>
    <property type="match status" value="1"/>
</dbReference>
<comment type="catalytic activity">
    <reaction evidence="1">
        <text>ATP + protein L-histidine = ADP + protein N-phospho-L-histidine.</text>
        <dbReference type="EC" id="2.7.13.3"/>
    </reaction>
</comment>
<organism evidence="20 21">
    <name type="scientific">Brachybacterium hainanense</name>
    <dbReference type="NCBI Taxonomy" id="1541174"/>
    <lineage>
        <taxon>Bacteria</taxon>
        <taxon>Bacillati</taxon>
        <taxon>Actinomycetota</taxon>
        <taxon>Actinomycetes</taxon>
        <taxon>Micrococcales</taxon>
        <taxon>Dermabacteraceae</taxon>
        <taxon>Brachybacterium</taxon>
    </lineage>
</organism>
<dbReference type="PANTHER" id="PTHR24421">
    <property type="entry name" value="NITRATE/NITRITE SENSOR PROTEIN NARX-RELATED"/>
    <property type="match status" value="1"/>
</dbReference>
<dbReference type="Pfam" id="PF07730">
    <property type="entry name" value="HisKA_3"/>
    <property type="match status" value="1"/>
</dbReference>
<dbReference type="InterPro" id="IPR036890">
    <property type="entry name" value="HATPase_C_sf"/>
</dbReference>
<dbReference type="SMART" id="SM00387">
    <property type="entry name" value="HATPase_c"/>
    <property type="match status" value="1"/>
</dbReference>
<evidence type="ECO:0000256" key="10">
    <source>
        <dbReference type="ARBA" id="ARBA00022777"/>
    </source>
</evidence>
<dbReference type="SUPFAM" id="SSF55874">
    <property type="entry name" value="ATPase domain of HSP90 chaperone/DNA topoisomerase II/histidine kinase"/>
    <property type="match status" value="1"/>
</dbReference>
<keyword evidence="16" id="KW-0175">Coiled coil</keyword>
<evidence type="ECO:0000256" key="16">
    <source>
        <dbReference type="SAM" id="Coils"/>
    </source>
</evidence>
<evidence type="ECO:0000256" key="18">
    <source>
        <dbReference type="SAM" id="Phobius"/>
    </source>
</evidence>
<name>A0ABV6R9C2_9MICO</name>
<evidence type="ECO:0000256" key="13">
    <source>
        <dbReference type="ARBA" id="ARBA00023014"/>
    </source>
</evidence>
<dbReference type="Proteomes" id="UP001589793">
    <property type="component" value="Unassembled WGS sequence"/>
</dbReference>
<evidence type="ECO:0000256" key="9">
    <source>
        <dbReference type="ARBA" id="ARBA00022723"/>
    </source>
</evidence>
<dbReference type="Pfam" id="PF02518">
    <property type="entry name" value="HATPase_c"/>
    <property type="match status" value="1"/>
</dbReference>
<evidence type="ECO:0000256" key="2">
    <source>
        <dbReference type="ARBA" id="ARBA00001966"/>
    </source>
</evidence>
<proteinExistence type="predicted"/>
<keyword evidence="11" id="KW-0408">Iron</keyword>
<feature type="transmembrane region" description="Helical" evidence="18">
    <location>
        <begin position="76"/>
        <end position="108"/>
    </location>
</feature>
<keyword evidence="18" id="KW-0472">Membrane</keyword>
<keyword evidence="9" id="KW-0479">Metal-binding</keyword>